<name>A0A0E9S4Z7_ANGAN</name>
<reference evidence="1" key="1">
    <citation type="submission" date="2014-11" db="EMBL/GenBank/DDBJ databases">
        <authorList>
            <person name="Amaro Gonzalez C."/>
        </authorList>
    </citation>
    <scope>NUCLEOTIDE SEQUENCE</scope>
</reference>
<proteinExistence type="predicted"/>
<sequence length="51" mass="6060">MANISPDFTIHTFNKAVVFVTRKVWFAYLTYIFVYRSCDHLCSYLFLSDSK</sequence>
<accession>A0A0E9S4Z7</accession>
<dbReference type="AlphaFoldDB" id="A0A0E9S4Z7"/>
<evidence type="ECO:0000313" key="1">
    <source>
        <dbReference type="EMBL" id="JAH35613.1"/>
    </source>
</evidence>
<organism evidence="1">
    <name type="scientific">Anguilla anguilla</name>
    <name type="common">European freshwater eel</name>
    <name type="synonym">Muraena anguilla</name>
    <dbReference type="NCBI Taxonomy" id="7936"/>
    <lineage>
        <taxon>Eukaryota</taxon>
        <taxon>Metazoa</taxon>
        <taxon>Chordata</taxon>
        <taxon>Craniata</taxon>
        <taxon>Vertebrata</taxon>
        <taxon>Euteleostomi</taxon>
        <taxon>Actinopterygii</taxon>
        <taxon>Neopterygii</taxon>
        <taxon>Teleostei</taxon>
        <taxon>Anguilliformes</taxon>
        <taxon>Anguillidae</taxon>
        <taxon>Anguilla</taxon>
    </lineage>
</organism>
<dbReference type="EMBL" id="GBXM01072964">
    <property type="protein sequence ID" value="JAH35613.1"/>
    <property type="molecule type" value="Transcribed_RNA"/>
</dbReference>
<reference evidence="1" key="2">
    <citation type="journal article" date="2015" name="Fish Shellfish Immunol.">
        <title>Early steps in the European eel (Anguilla anguilla)-Vibrio vulnificus interaction in the gills: Role of the RtxA13 toxin.</title>
        <authorList>
            <person name="Callol A."/>
            <person name="Pajuelo D."/>
            <person name="Ebbesson L."/>
            <person name="Teles M."/>
            <person name="MacKenzie S."/>
            <person name="Amaro C."/>
        </authorList>
    </citation>
    <scope>NUCLEOTIDE SEQUENCE</scope>
</reference>
<protein>
    <submittedName>
        <fullName evidence="1">Uncharacterized protein</fullName>
    </submittedName>
</protein>